<dbReference type="CDD" id="cd00093">
    <property type="entry name" value="HTH_XRE"/>
    <property type="match status" value="1"/>
</dbReference>
<accession>A0A4Q5KXZ2</accession>
<dbReference type="InterPro" id="IPR001387">
    <property type="entry name" value="Cro/C1-type_HTH"/>
</dbReference>
<gene>
    <name evidence="3" type="ORF">ERW53_01675</name>
    <name evidence="2" type="ORF">ERW57_00495</name>
</gene>
<evidence type="ECO:0000313" key="5">
    <source>
        <dbReference type="Proteomes" id="UP000294166"/>
    </source>
</evidence>
<comment type="caution">
    <text evidence="2">The sequence shown here is derived from an EMBL/GenBank/DDBJ whole genome shotgun (WGS) entry which is preliminary data.</text>
</comment>
<protein>
    <submittedName>
        <fullName evidence="2">XRE family transcriptional regulator</fullName>
    </submittedName>
</protein>
<dbReference type="PROSITE" id="PS50943">
    <property type="entry name" value="HTH_CROC1"/>
    <property type="match status" value="1"/>
</dbReference>
<organism evidence="2 4">
    <name type="scientific">Aliivibrio finisterrensis</name>
    <dbReference type="NCBI Taxonomy" id="511998"/>
    <lineage>
        <taxon>Bacteria</taxon>
        <taxon>Pseudomonadati</taxon>
        <taxon>Pseudomonadota</taxon>
        <taxon>Gammaproteobacteria</taxon>
        <taxon>Vibrionales</taxon>
        <taxon>Vibrionaceae</taxon>
        <taxon>Aliivibrio</taxon>
    </lineage>
</organism>
<proteinExistence type="predicted"/>
<dbReference type="InterPro" id="IPR010982">
    <property type="entry name" value="Lambda_DNA-bd_dom_sf"/>
</dbReference>
<dbReference type="RefSeq" id="WP_130046673.1">
    <property type="nucleotide sequence ID" value="NZ_SEZK01000001.1"/>
</dbReference>
<evidence type="ECO:0000313" key="3">
    <source>
        <dbReference type="EMBL" id="RYU66855.1"/>
    </source>
</evidence>
<dbReference type="SUPFAM" id="SSF47413">
    <property type="entry name" value="lambda repressor-like DNA-binding domains"/>
    <property type="match status" value="1"/>
</dbReference>
<dbReference type="Proteomes" id="UP000294166">
    <property type="component" value="Unassembled WGS sequence"/>
</dbReference>
<evidence type="ECO:0000313" key="2">
    <source>
        <dbReference type="EMBL" id="RYU54761.1"/>
    </source>
</evidence>
<dbReference type="Proteomes" id="UP000294063">
    <property type="component" value="Unassembled WGS sequence"/>
</dbReference>
<dbReference type="EMBL" id="SEZN01000002">
    <property type="protein sequence ID" value="RYU66855.1"/>
    <property type="molecule type" value="Genomic_DNA"/>
</dbReference>
<reference evidence="4 5" key="1">
    <citation type="submission" date="2019-02" db="EMBL/GenBank/DDBJ databases">
        <title>Genome sequences of Aliivibrio finisterrensis strains from farmed Atlantic salmon.</title>
        <authorList>
            <person name="Bowman J.P."/>
        </authorList>
    </citation>
    <scope>NUCLEOTIDE SEQUENCE [LARGE SCALE GENOMIC DNA]</scope>
    <source>
        <strain evidence="3 5">A21</strain>
        <strain evidence="2 4">A46</strain>
    </source>
</reference>
<keyword evidence="5" id="KW-1185">Reference proteome</keyword>
<dbReference type="AlphaFoldDB" id="A0A4Q5KXZ2"/>
<evidence type="ECO:0000259" key="1">
    <source>
        <dbReference type="PROSITE" id="PS50943"/>
    </source>
</evidence>
<evidence type="ECO:0000313" key="4">
    <source>
        <dbReference type="Proteomes" id="UP000294063"/>
    </source>
</evidence>
<dbReference type="Gene3D" id="1.10.260.40">
    <property type="entry name" value="lambda repressor-like DNA-binding domains"/>
    <property type="match status" value="1"/>
</dbReference>
<dbReference type="GO" id="GO:0003677">
    <property type="term" value="F:DNA binding"/>
    <property type="evidence" value="ECO:0007669"/>
    <property type="project" value="InterPro"/>
</dbReference>
<feature type="domain" description="HTH cro/C1-type" evidence="1">
    <location>
        <begin position="40"/>
        <end position="71"/>
    </location>
</feature>
<sequence length="304" mass="34575">MDMKFASYLQKIRSEKKLTQQSLLELLVESDNAFSKLDLTTLSRWERGVTTPKLEKQVLIARLMNDDIAPLLDPDVNITKTKKNSLDKVINKTLNPYSSSKSSFRLMKLDSLKEEPVLSEKLQTFHKDYLGIDIQDDVFTNQPIHADLYINNKGELIGHLLYGYVPINSSTDSLDINALNSCNFIEVQPNEDTMLYIISAYSSLSRPRSIILLSILDILRKNTFIGTACINCHDEDGFNLYEKNSAIDIIKKGNEVDFGGIKIFGKRYRYVQILVNTESILASKVVSDLIPFTCQYIEELLTDN</sequence>
<dbReference type="EMBL" id="SEZK01000001">
    <property type="protein sequence ID" value="RYU54761.1"/>
    <property type="molecule type" value="Genomic_DNA"/>
</dbReference>
<name>A0A4Q5KXZ2_9GAMM</name>